<dbReference type="GO" id="GO:0016757">
    <property type="term" value="F:glycosyltransferase activity"/>
    <property type="evidence" value="ECO:0007669"/>
    <property type="project" value="UniProtKB-KW"/>
</dbReference>
<keyword evidence="2" id="KW-0328">Glycosyltransferase</keyword>
<dbReference type="Pfam" id="PF13439">
    <property type="entry name" value="Glyco_transf_4"/>
    <property type="match status" value="1"/>
</dbReference>
<sequence>MPDMIASQAGLRRTRVLFALPELGAGGPDRVMFELITHLPRDRFLPLLMVGRRGGRYFDMLPADVEIHVAGGGRRYPVRAYARLVDSLKPDIVFTTLRMNLTAGLGSFVHRHRPVLIERQANAIAADFAILRRSSLIKHRVAEWLVKLALRRADWLVAQSADMGAELRGAMPAARRGRVVVIGNPVDIASVEQAAKAQHATVLRGSPALLGVGRLMPQKGFDVLIDALPAVLAAHPGAHLTLLGEGPDRAALAARAAALGVGDRVTMPGHAEGVLATIASADLFVSSSRYEGFSNAILEAIALGVPVAATDCPGATREMITEGESGFLAPLQDPVGLSAAIGRALASDRVAVAARARAHVSATFGRDRIVSAYAALFDRARG</sequence>
<reference evidence="3" key="1">
    <citation type="journal article" date="2019" name="Int. J. Syst. Evol. Microbiol.">
        <title>The Global Catalogue of Microorganisms (GCM) 10K type strain sequencing project: providing services to taxonomists for standard genome sequencing and annotation.</title>
        <authorList>
            <consortium name="The Broad Institute Genomics Platform"/>
            <consortium name="The Broad Institute Genome Sequencing Center for Infectious Disease"/>
            <person name="Wu L."/>
            <person name="Ma J."/>
        </authorList>
    </citation>
    <scope>NUCLEOTIDE SEQUENCE [LARGE SCALE GENOMIC DNA]</scope>
    <source>
        <strain evidence="3">KCTC 42739</strain>
    </source>
</reference>
<evidence type="ECO:0000259" key="1">
    <source>
        <dbReference type="Pfam" id="PF13439"/>
    </source>
</evidence>
<dbReference type="EMBL" id="JBHRXP010000003">
    <property type="protein sequence ID" value="MFC3580135.1"/>
    <property type="molecule type" value="Genomic_DNA"/>
</dbReference>
<dbReference type="PANTHER" id="PTHR12526">
    <property type="entry name" value="GLYCOSYLTRANSFERASE"/>
    <property type="match status" value="1"/>
</dbReference>
<dbReference type="PANTHER" id="PTHR12526:SF635">
    <property type="entry name" value="GLYCOSYL TRANSFERASE GROUP 1"/>
    <property type="match status" value="1"/>
</dbReference>
<dbReference type="Proteomes" id="UP001595713">
    <property type="component" value="Unassembled WGS sequence"/>
</dbReference>
<evidence type="ECO:0000313" key="2">
    <source>
        <dbReference type="EMBL" id="MFC3580135.1"/>
    </source>
</evidence>
<feature type="domain" description="Glycosyltransferase subfamily 4-like N-terminal" evidence="1">
    <location>
        <begin position="26"/>
        <end position="189"/>
    </location>
</feature>
<dbReference type="InterPro" id="IPR028098">
    <property type="entry name" value="Glyco_trans_4-like_N"/>
</dbReference>
<dbReference type="EC" id="2.4.-.-" evidence="2"/>
<dbReference type="SUPFAM" id="SSF53756">
    <property type="entry name" value="UDP-Glycosyltransferase/glycogen phosphorylase"/>
    <property type="match status" value="1"/>
</dbReference>
<protein>
    <submittedName>
        <fullName evidence="2">Glycosyltransferase</fullName>
        <ecNumber evidence="2">2.4.-.-</ecNumber>
    </submittedName>
</protein>
<name>A0ABV7SXW3_9SPHN</name>
<dbReference type="Gene3D" id="3.40.50.2000">
    <property type="entry name" value="Glycogen Phosphorylase B"/>
    <property type="match status" value="2"/>
</dbReference>
<dbReference type="CDD" id="cd03811">
    <property type="entry name" value="GT4_GT28_WabH-like"/>
    <property type="match status" value="1"/>
</dbReference>
<keyword evidence="2" id="KW-0808">Transferase</keyword>
<organism evidence="2 3">
    <name type="scientific">Sphingomonas hylomeconis</name>
    <dbReference type="NCBI Taxonomy" id="1395958"/>
    <lineage>
        <taxon>Bacteria</taxon>
        <taxon>Pseudomonadati</taxon>
        <taxon>Pseudomonadota</taxon>
        <taxon>Alphaproteobacteria</taxon>
        <taxon>Sphingomonadales</taxon>
        <taxon>Sphingomonadaceae</taxon>
        <taxon>Sphingomonas</taxon>
    </lineage>
</organism>
<dbReference type="Pfam" id="PF13692">
    <property type="entry name" value="Glyco_trans_1_4"/>
    <property type="match status" value="1"/>
</dbReference>
<comment type="caution">
    <text evidence="2">The sequence shown here is derived from an EMBL/GenBank/DDBJ whole genome shotgun (WGS) entry which is preliminary data.</text>
</comment>
<evidence type="ECO:0000313" key="3">
    <source>
        <dbReference type="Proteomes" id="UP001595713"/>
    </source>
</evidence>
<keyword evidence="3" id="KW-1185">Reference proteome</keyword>
<proteinExistence type="predicted"/>
<dbReference type="RefSeq" id="WP_261295358.1">
    <property type="nucleotide sequence ID" value="NZ_JANQBK010000015.1"/>
</dbReference>
<gene>
    <name evidence="2" type="ORF">ACFONA_08140</name>
</gene>
<accession>A0ABV7SXW3</accession>